<dbReference type="Gene3D" id="3.40.50.300">
    <property type="entry name" value="P-loop containing nucleotide triphosphate hydrolases"/>
    <property type="match status" value="1"/>
</dbReference>
<dbReference type="GO" id="GO:0052381">
    <property type="term" value="F:tRNA dimethylallyltransferase activity"/>
    <property type="evidence" value="ECO:0007669"/>
    <property type="project" value="UniProtKB-EC"/>
</dbReference>
<comment type="similarity">
    <text evidence="2">Belongs to the IPP transferase family.</text>
</comment>
<evidence type="ECO:0000313" key="10">
    <source>
        <dbReference type="EMBL" id="SVB20945.1"/>
    </source>
</evidence>
<evidence type="ECO:0000256" key="8">
    <source>
        <dbReference type="ARBA" id="ARBA00022842"/>
    </source>
</evidence>
<evidence type="ECO:0000256" key="7">
    <source>
        <dbReference type="ARBA" id="ARBA00022840"/>
    </source>
</evidence>
<dbReference type="InterPro" id="IPR027417">
    <property type="entry name" value="P-loop_NTPase"/>
</dbReference>
<keyword evidence="4" id="KW-0808">Transferase</keyword>
<feature type="non-terminal residue" evidence="10">
    <location>
        <position position="273"/>
    </location>
</feature>
<protein>
    <recommendedName>
        <fullName evidence="3">tRNA dimethylallyltransferase</fullName>
        <ecNumber evidence="3">2.5.1.75</ecNumber>
    </recommendedName>
</protein>
<organism evidence="10">
    <name type="scientific">marine metagenome</name>
    <dbReference type="NCBI Taxonomy" id="408172"/>
    <lineage>
        <taxon>unclassified sequences</taxon>
        <taxon>metagenomes</taxon>
        <taxon>ecological metagenomes</taxon>
    </lineage>
</organism>
<dbReference type="InterPro" id="IPR039657">
    <property type="entry name" value="Dimethylallyltransferase"/>
</dbReference>
<gene>
    <name evidence="10" type="ORF">METZ01_LOCUS173799</name>
</gene>
<evidence type="ECO:0000256" key="1">
    <source>
        <dbReference type="ARBA" id="ARBA00001946"/>
    </source>
</evidence>
<dbReference type="GO" id="GO:0005524">
    <property type="term" value="F:ATP binding"/>
    <property type="evidence" value="ECO:0007669"/>
    <property type="project" value="UniProtKB-KW"/>
</dbReference>
<dbReference type="NCBIfam" id="TIGR00174">
    <property type="entry name" value="miaA"/>
    <property type="match status" value="1"/>
</dbReference>
<evidence type="ECO:0000256" key="5">
    <source>
        <dbReference type="ARBA" id="ARBA00022694"/>
    </source>
</evidence>
<accession>A0A382C4B9</accession>
<proteinExistence type="inferred from homology"/>
<evidence type="ECO:0000256" key="4">
    <source>
        <dbReference type="ARBA" id="ARBA00022679"/>
    </source>
</evidence>
<dbReference type="Gene3D" id="1.10.20.140">
    <property type="match status" value="1"/>
</dbReference>
<keyword evidence="6" id="KW-0547">Nucleotide-binding</keyword>
<evidence type="ECO:0000256" key="2">
    <source>
        <dbReference type="ARBA" id="ARBA00005842"/>
    </source>
</evidence>
<dbReference type="Pfam" id="PF01715">
    <property type="entry name" value="IPPT"/>
    <property type="match status" value="1"/>
</dbReference>
<dbReference type="PANTHER" id="PTHR11088:SF60">
    <property type="entry name" value="TRNA DIMETHYLALLYLTRANSFERASE"/>
    <property type="match status" value="1"/>
</dbReference>
<sequence>MGGEIISVDSMQVYRGLDIGTAKPSAAEQAGVPHHLIDVAGLDEPFDAAQFVRLAKQAEAAIRSRDARPIFCGGTGLYFRALFDGLGESPPGDEPLRDELEAAPLDGLLAELATKDPAAFESIDRQNRRRVVRAVEVIRLTGQPYSSQRSGWDALGQAPGNLFCITREGDDLTARIHERVDAMFAQGLVAETQGLARRGLRENRTASQAIGYRQVLEHLDGGPGRTETVELVKARTRQFAKRQRTWFRNQMICQPVEWAAGKSVDGCCERLLG</sequence>
<evidence type="ECO:0000256" key="3">
    <source>
        <dbReference type="ARBA" id="ARBA00012665"/>
    </source>
</evidence>
<dbReference type="GO" id="GO:0006400">
    <property type="term" value="P:tRNA modification"/>
    <property type="evidence" value="ECO:0007669"/>
    <property type="project" value="TreeGrafter"/>
</dbReference>
<dbReference type="InterPro" id="IPR018022">
    <property type="entry name" value="IPT"/>
</dbReference>
<evidence type="ECO:0000256" key="6">
    <source>
        <dbReference type="ARBA" id="ARBA00022741"/>
    </source>
</evidence>
<reference evidence="10" key="1">
    <citation type="submission" date="2018-05" db="EMBL/GenBank/DDBJ databases">
        <authorList>
            <person name="Lanie J.A."/>
            <person name="Ng W.-L."/>
            <person name="Kazmierczak K.M."/>
            <person name="Andrzejewski T.M."/>
            <person name="Davidsen T.M."/>
            <person name="Wayne K.J."/>
            <person name="Tettelin H."/>
            <person name="Glass J.I."/>
            <person name="Rusch D."/>
            <person name="Podicherti R."/>
            <person name="Tsui H.-C.T."/>
            <person name="Winkler M.E."/>
        </authorList>
    </citation>
    <scope>NUCLEOTIDE SEQUENCE</scope>
</reference>
<dbReference type="HAMAP" id="MF_00185">
    <property type="entry name" value="IPP_trans"/>
    <property type="match status" value="1"/>
</dbReference>
<dbReference type="EC" id="2.5.1.75" evidence="3"/>
<name>A0A382C4B9_9ZZZZ</name>
<comment type="catalytic activity">
    <reaction evidence="9">
        <text>adenosine(37) in tRNA + dimethylallyl diphosphate = N(6)-dimethylallyladenosine(37) in tRNA + diphosphate</text>
        <dbReference type="Rhea" id="RHEA:26482"/>
        <dbReference type="Rhea" id="RHEA-COMP:10162"/>
        <dbReference type="Rhea" id="RHEA-COMP:10375"/>
        <dbReference type="ChEBI" id="CHEBI:33019"/>
        <dbReference type="ChEBI" id="CHEBI:57623"/>
        <dbReference type="ChEBI" id="CHEBI:74411"/>
        <dbReference type="ChEBI" id="CHEBI:74415"/>
        <dbReference type="EC" id="2.5.1.75"/>
    </reaction>
</comment>
<dbReference type="PANTHER" id="PTHR11088">
    <property type="entry name" value="TRNA DIMETHYLALLYLTRANSFERASE"/>
    <property type="match status" value="1"/>
</dbReference>
<dbReference type="AlphaFoldDB" id="A0A382C4B9"/>
<keyword evidence="5" id="KW-0819">tRNA processing</keyword>
<keyword evidence="7" id="KW-0067">ATP-binding</keyword>
<dbReference type="Gene3D" id="1.10.287.890">
    <property type="entry name" value="Crystal structure of tRNA isopentenylpyrophosphate transferase (bh2366) domain"/>
    <property type="match status" value="1"/>
</dbReference>
<keyword evidence="8" id="KW-0460">Magnesium</keyword>
<evidence type="ECO:0000256" key="9">
    <source>
        <dbReference type="ARBA" id="ARBA00049563"/>
    </source>
</evidence>
<dbReference type="EMBL" id="UINC01032760">
    <property type="protein sequence ID" value="SVB20945.1"/>
    <property type="molecule type" value="Genomic_DNA"/>
</dbReference>
<comment type="cofactor">
    <cofactor evidence="1">
        <name>Mg(2+)</name>
        <dbReference type="ChEBI" id="CHEBI:18420"/>
    </cofactor>
</comment>
<dbReference type="SUPFAM" id="SSF52540">
    <property type="entry name" value="P-loop containing nucleoside triphosphate hydrolases"/>
    <property type="match status" value="1"/>
</dbReference>